<dbReference type="AlphaFoldDB" id="A0A4Z2GSN3"/>
<evidence type="ECO:0000313" key="3">
    <source>
        <dbReference type="Proteomes" id="UP000314294"/>
    </source>
</evidence>
<proteinExistence type="predicted"/>
<evidence type="ECO:0000313" key="2">
    <source>
        <dbReference type="EMBL" id="TNN56607.1"/>
    </source>
</evidence>
<feature type="region of interest" description="Disordered" evidence="1">
    <location>
        <begin position="52"/>
        <end position="81"/>
    </location>
</feature>
<name>A0A4Z2GSN3_9TELE</name>
<reference evidence="2 3" key="1">
    <citation type="submission" date="2019-03" db="EMBL/GenBank/DDBJ databases">
        <title>First draft genome of Liparis tanakae, snailfish: a comprehensive survey of snailfish specific genes.</title>
        <authorList>
            <person name="Kim W."/>
            <person name="Song I."/>
            <person name="Jeong J.-H."/>
            <person name="Kim D."/>
            <person name="Kim S."/>
            <person name="Ryu S."/>
            <person name="Song J.Y."/>
            <person name="Lee S.K."/>
        </authorList>
    </citation>
    <scope>NUCLEOTIDE SEQUENCE [LARGE SCALE GENOMIC DNA]</scope>
    <source>
        <tissue evidence="2">Muscle</tissue>
    </source>
</reference>
<feature type="compositionally biased region" description="Pro residues" evidence="1">
    <location>
        <begin position="62"/>
        <end position="72"/>
    </location>
</feature>
<comment type="caution">
    <text evidence="2">The sequence shown here is derived from an EMBL/GenBank/DDBJ whole genome shotgun (WGS) entry which is preliminary data.</text>
</comment>
<evidence type="ECO:0000256" key="1">
    <source>
        <dbReference type="SAM" id="MobiDB-lite"/>
    </source>
</evidence>
<gene>
    <name evidence="2" type="ORF">EYF80_033144</name>
</gene>
<accession>A0A4Z2GSN3</accession>
<dbReference type="Proteomes" id="UP000314294">
    <property type="component" value="Unassembled WGS sequence"/>
</dbReference>
<keyword evidence="3" id="KW-1185">Reference proteome</keyword>
<organism evidence="2 3">
    <name type="scientific">Liparis tanakae</name>
    <name type="common">Tanaka's snailfish</name>
    <dbReference type="NCBI Taxonomy" id="230148"/>
    <lineage>
        <taxon>Eukaryota</taxon>
        <taxon>Metazoa</taxon>
        <taxon>Chordata</taxon>
        <taxon>Craniata</taxon>
        <taxon>Vertebrata</taxon>
        <taxon>Euteleostomi</taxon>
        <taxon>Actinopterygii</taxon>
        <taxon>Neopterygii</taxon>
        <taxon>Teleostei</taxon>
        <taxon>Neoteleostei</taxon>
        <taxon>Acanthomorphata</taxon>
        <taxon>Eupercaria</taxon>
        <taxon>Perciformes</taxon>
        <taxon>Cottioidei</taxon>
        <taxon>Cottales</taxon>
        <taxon>Liparidae</taxon>
        <taxon>Liparis</taxon>
    </lineage>
</organism>
<dbReference type="EMBL" id="SRLO01000424">
    <property type="protein sequence ID" value="TNN56607.1"/>
    <property type="molecule type" value="Genomic_DNA"/>
</dbReference>
<dbReference type="OrthoDB" id="10593534at2759"/>
<sequence length="121" mass="13111">MIHWDLVKTLSMLEHKYGNRHTFPRPTAKPTQDIMKSICRVHVSRSGYPGPGAGTAFLSGPPQAPAAPPGPDPGASGARLPLEAAGVYAPPPLDRRRGFFFVSSRRTREQEDGRVCFSITG</sequence>
<protein>
    <submittedName>
        <fullName evidence="2">Uncharacterized protein</fullName>
    </submittedName>
</protein>